<feature type="non-terminal residue" evidence="1">
    <location>
        <position position="1"/>
    </location>
</feature>
<reference evidence="1 2" key="1">
    <citation type="journal article" date="2018" name="Front. Plant Sci.">
        <title>Red Clover (Trifolium pratense) and Zigzag Clover (T. medium) - A Picture of Genomic Similarities and Differences.</title>
        <authorList>
            <person name="Dluhosova J."/>
            <person name="Istvanek J."/>
            <person name="Nedelnik J."/>
            <person name="Repkova J."/>
        </authorList>
    </citation>
    <scope>NUCLEOTIDE SEQUENCE [LARGE SCALE GENOMIC DNA]</scope>
    <source>
        <strain evidence="2">cv. 10/8</strain>
        <tissue evidence="1">Leaf</tissue>
    </source>
</reference>
<evidence type="ECO:0000313" key="1">
    <source>
        <dbReference type="EMBL" id="MCI78977.1"/>
    </source>
</evidence>
<evidence type="ECO:0000313" key="2">
    <source>
        <dbReference type="Proteomes" id="UP000265520"/>
    </source>
</evidence>
<dbReference type="Proteomes" id="UP000265520">
    <property type="component" value="Unassembled WGS sequence"/>
</dbReference>
<organism evidence="1 2">
    <name type="scientific">Trifolium medium</name>
    <dbReference type="NCBI Taxonomy" id="97028"/>
    <lineage>
        <taxon>Eukaryota</taxon>
        <taxon>Viridiplantae</taxon>
        <taxon>Streptophyta</taxon>
        <taxon>Embryophyta</taxon>
        <taxon>Tracheophyta</taxon>
        <taxon>Spermatophyta</taxon>
        <taxon>Magnoliopsida</taxon>
        <taxon>eudicotyledons</taxon>
        <taxon>Gunneridae</taxon>
        <taxon>Pentapetalae</taxon>
        <taxon>rosids</taxon>
        <taxon>fabids</taxon>
        <taxon>Fabales</taxon>
        <taxon>Fabaceae</taxon>
        <taxon>Papilionoideae</taxon>
        <taxon>50 kb inversion clade</taxon>
        <taxon>NPAAA clade</taxon>
        <taxon>Hologalegina</taxon>
        <taxon>IRL clade</taxon>
        <taxon>Trifolieae</taxon>
        <taxon>Trifolium</taxon>
    </lineage>
</organism>
<sequence>PVATSSKFDGFSSSIRARVSVSGSRTYNPSLLSHFQAATSTGQGWLSRLGVPEAEGQTVQDVCGFCSSL</sequence>
<keyword evidence="2" id="KW-1185">Reference proteome</keyword>
<protein>
    <submittedName>
        <fullName evidence="1">Uncharacterized protein</fullName>
    </submittedName>
</protein>
<dbReference type="AlphaFoldDB" id="A0A392UT32"/>
<name>A0A392UT32_9FABA</name>
<gene>
    <name evidence="1" type="ORF">A2U01_0100248</name>
</gene>
<comment type="caution">
    <text evidence="1">The sequence shown here is derived from an EMBL/GenBank/DDBJ whole genome shotgun (WGS) entry which is preliminary data.</text>
</comment>
<proteinExistence type="predicted"/>
<accession>A0A392UT32</accession>
<dbReference type="EMBL" id="LXQA010963278">
    <property type="protein sequence ID" value="MCI78977.1"/>
    <property type="molecule type" value="Genomic_DNA"/>
</dbReference>